<reference evidence="2" key="2">
    <citation type="submission" date="2021-04" db="EMBL/GenBank/DDBJ databases">
        <authorList>
            <person name="Gilroy R."/>
        </authorList>
    </citation>
    <scope>NUCLEOTIDE SEQUENCE</scope>
    <source>
        <strain evidence="2">23274</strain>
    </source>
</reference>
<keyword evidence="1" id="KW-1133">Transmembrane helix</keyword>
<dbReference type="Proteomes" id="UP000824202">
    <property type="component" value="Unassembled WGS sequence"/>
</dbReference>
<gene>
    <name evidence="2" type="ORF">H9863_07855</name>
</gene>
<evidence type="ECO:0000256" key="1">
    <source>
        <dbReference type="SAM" id="Phobius"/>
    </source>
</evidence>
<sequence>MSRVGNNVVAVKSAKVVSVVLHPFVMPIYVLLFLFSGNSMFAVLPLATKLYCLLVTGFSLMLVPLLSLPLFKRFRLIKSYSLDENQERVYPILVTVVFAFVGFWLLRLAAYTHVVQQLYLVLVLLLSVFSVITLRWKISMHLTAIGGACGFLMVLGMKYPGDMRGAFVAMLLLAGLLATCRLYLEKHTPAQVYAGFLLGFLVVFGILI</sequence>
<feature type="transmembrane region" description="Helical" evidence="1">
    <location>
        <begin position="50"/>
        <end position="68"/>
    </location>
</feature>
<organism evidence="2 3">
    <name type="scientific">Candidatus Odoribacter faecigallinarum</name>
    <dbReference type="NCBI Taxonomy" id="2838706"/>
    <lineage>
        <taxon>Bacteria</taxon>
        <taxon>Pseudomonadati</taxon>
        <taxon>Bacteroidota</taxon>
        <taxon>Bacteroidia</taxon>
        <taxon>Bacteroidales</taxon>
        <taxon>Odoribacteraceae</taxon>
        <taxon>Odoribacter</taxon>
    </lineage>
</organism>
<protein>
    <submittedName>
        <fullName evidence="2">PAP2 family protein</fullName>
    </submittedName>
</protein>
<dbReference type="EMBL" id="DXFT01000154">
    <property type="protein sequence ID" value="HIX04010.1"/>
    <property type="molecule type" value="Genomic_DNA"/>
</dbReference>
<comment type="caution">
    <text evidence="2">The sequence shown here is derived from an EMBL/GenBank/DDBJ whole genome shotgun (WGS) entry which is preliminary data.</text>
</comment>
<feature type="transmembrane region" description="Helical" evidence="1">
    <location>
        <begin position="142"/>
        <end position="159"/>
    </location>
</feature>
<feature type="transmembrane region" description="Helical" evidence="1">
    <location>
        <begin position="166"/>
        <end position="184"/>
    </location>
</feature>
<feature type="transmembrane region" description="Helical" evidence="1">
    <location>
        <begin position="88"/>
        <end position="106"/>
    </location>
</feature>
<feature type="transmembrane region" description="Helical" evidence="1">
    <location>
        <begin position="20"/>
        <end position="43"/>
    </location>
</feature>
<keyword evidence="1" id="KW-0812">Transmembrane</keyword>
<proteinExistence type="predicted"/>
<feature type="transmembrane region" description="Helical" evidence="1">
    <location>
        <begin position="190"/>
        <end position="207"/>
    </location>
</feature>
<feature type="transmembrane region" description="Helical" evidence="1">
    <location>
        <begin position="118"/>
        <end position="136"/>
    </location>
</feature>
<evidence type="ECO:0000313" key="3">
    <source>
        <dbReference type="Proteomes" id="UP000824202"/>
    </source>
</evidence>
<dbReference type="AlphaFoldDB" id="A0A9D1V0R5"/>
<dbReference type="Gene3D" id="1.20.144.10">
    <property type="entry name" value="Phosphatidic acid phosphatase type 2/haloperoxidase"/>
    <property type="match status" value="1"/>
</dbReference>
<keyword evidence="1" id="KW-0472">Membrane</keyword>
<name>A0A9D1V0R5_9BACT</name>
<evidence type="ECO:0000313" key="2">
    <source>
        <dbReference type="EMBL" id="HIX04010.1"/>
    </source>
</evidence>
<accession>A0A9D1V0R5</accession>
<reference evidence="2" key="1">
    <citation type="journal article" date="2021" name="PeerJ">
        <title>Extensive microbial diversity within the chicken gut microbiome revealed by metagenomics and culture.</title>
        <authorList>
            <person name="Gilroy R."/>
            <person name="Ravi A."/>
            <person name="Getino M."/>
            <person name="Pursley I."/>
            <person name="Horton D.L."/>
            <person name="Alikhan N.F."/>
            <person name="Baker D."/>
            <person name="Gharbi K."/>
            <person name="Hall N."/>
            <person name="Watson M."/>
            <person name="Adriaenssens E.M."/>
            <person name="Foster-Nyarko E."/>
            <person name="Jarju S."/>
            <person name="Secka A."/>
            <person name="Antonio M."/>
            <person name="Oren A."/>
            <person name="Chaudhuri R.R."/>
            <person name="La Ragione R."/>
            <person name="Hildebrand F."/>
            <person name="Pallen M.J."/>
        </authorList>
    </citation>
    <scope>NUCLEOTIDE SEQUENCE</scope>
    <source>
        <strain evidence="2">23274</strain>
    </source>
</reference>